<keyword evidence="2" id="KW-0732">Signal</keyword>
<accession>A0AA48HLX1</accession>
<gene>
    <name evidence="3" type="ORF">MACH26_04080</name>
</gene>
<feature type="signal peptide" evidence="2">
    <location>
        <begin position="1"/>
        <end position="26"/>
    </location>
</feature>
<evidence type="ECO:0000313" key="4">
    <source>
        <dbReference type="Proteomes" id="UP001333710"/>
    </source>
</evidence>
<evidence type="ECO:0000256" key="2">
    <source>
        <dbReference type="SAM" id="SignalP"/>
    </source>
</evidence>
<dbReference type="Proteomes" id="UP001333710">
    <property type="component" value="Chromosome"/>
</dbReference>
<dbReference type="AlphaFoldDB" id="A0AA48HLX1"/>
<organism evidence="3 4">
    <name type="scientific">Planctobacterium marinum</name>
    <dbReference type="NCBI Taxonomy" id="1631968"/>
    <lineage>
        <taxon>Bacteria</taxon>
        <taxon>Pseudomonadati</taxon>
        <taxon>Pseudomonadota</taxon>
        <taxon>Gammaproteobacteria</taxon>
        <taxon>Alteromonadales</taxon>
        <taxon>Alteromonadaceae</taxon>
        <taxon>Planctobacterium</taxon>
    </lineage>
</organism>
<evidence type="ECO:0000256" key="1">
    <source>
        <dbReference type="SAM" id="MobiDB-lite"/>
    </source>
</evidence>
<proteinExistence type="predicted"/>
<feature type="chain" id="PRO_5041368272" evidence="2">
    <location>
        <begin position="27"/>
        <end position="159"/>
    </location>
</feature>
<dbReference type="EMBL" id="AP027272">
    <property type="protein sequence ID" value="BDX04887.1"/>
    <property type="molecule type" value="Genomic_DNA"/>
</dbReference>
<sequence>MISWRLLIGLLILGVLIPSSSNLAVAQSNENKTEPQPKNAVAHASEIENQVTDNAANKSPAPPVSKQASGQNQNIDWGEWALSPLPEYGVGIRGELEAQINQMDQSNLLDNANGVITTPQDKSKSDGTTLSMQDLKKMMAELEAMEAKVKEEIEDDTEF</sequence>
<reference evidence="3" key="1">
    <citation type="submission" date="2023-01" db="EMBL/GenBank/DDBJ databases">
        <title>Complete genome sequence of Planctobacterium marinum strain Dej080120_11.</title>
        <authorList>
            <person name="Ueki S."/>
            <person name="Maruyama F."/>
        </authorList>
    </citation>
    <scope>NUCLEOTIDE SEQUENCE</scope>
    <source>
        <strain evidence="3">Dej080120_11</strain>
    </source>
</reference>
<keyword evidence="4" id="KW-1185">Reference proteome</keyword>
<dbReference type="KEGG" id="pmaw:MACH26_04080"/>
<name>A0AA48HLX1_9ALTE</name>
<evidence type="ECO:0000313" key="3">
    <source>
        <dbReference type="EMBL" id="BDX04887.1"/>
    </source>
</evidence>
<protein>
    <submittedName>
        <fullName evidence="3">Uncharacterized protein</fullName>
    </submittedName>
</protein>
<feature type="region of interest" description="Disordered" evidence="1">
    <location>
        <begin position="51"/>
        <end position="72"/>
    </location>
</feature>